<protein>
    <submittedName>
        <fullName evidence="1">Uncharacterized protein</fullName>
    </submittedName>
</protein>
<keyword evidence="2" id="KW-1185">Reference proteome</keyword>
<sequence length="46" mass="5288">MTPKVVDAICIAYTLQRNINFSSAVDMIWYSYFKNINAQIICILSD</sequence>
<dbReference type="Proteomes" id="UP000004995">
    <property type="component" value="Unassembled WGS sequence"/>
</dbReference>
<dbReference type="InParanoid" id="K3Y4A7"/>
<reference evidence="1" key="2">
    <citation type="submission" date="2018-08" db="UniProtKB">
        <authorList>
            <consortium name="EnsemblPlants"/>
        </authorList>
    </citation>
    <scope>IDENTIFICATION</scope>
    <source>
        <strain evidence="1">Yugu1</strain>
    </source>
</reference>
<dbReference type="AlphaFoldDB" id="K3Y4A7"/>
<proteinExistence type="predicted"/>
<organism evidence="1 2">
    <name type="scientific">Setaria italica</name>
    <name type="common">Foxtail millet</name>
    <name type="synonym">Panicum italicum</name>
    <dbReference type="NCBI Taxonomy" id="4555"/>
    <lineage>
        <taxon>Eukaryota</taxon>
        <taxon>Viridiplantae</taxon>
        <taxon>Streptophyta</taxon>
        <taxon>Embryophyta</taxon>
        <taxon>Tracheophyta</taxon>
        <taxon>Spermatophyta</taxon>
        <taxon>Magnoliopsida</taxon>
        <taxon>Liliopsida</taxon>
        <taxon>Poales</taxon>
        <taxon>Poaceae</taxon>
        <taxon>PACMAD clade</taxon>
        <taxon>Panicoideae</taxon>
        <taxon>Panicodae</taxon>
        <taxon>Paniceae</taxon>
        <taxon>Cenchrinae</taxon>
        <taxon>Setaria</taxon>
    </lineage>
</organism>
<accession>K3Y4A7</accession>
<dbReference type="EnsemblPlants" id="KQL10176">
    <property type="protein sequence ID" value="KQL10176"/>
    <property type="gene ID" value="SETIT_009045mg"/>
</dbReference>
<dbReference type="Gramene" id="KQL10176">
    <property type="protein sequence ID" value="KQL10176"/>
    <property type="gene ID" value="SETIT_009045mg"/>
</dbReference>
<name>K3Y4A7_SETIT</name>
<evidence type="ECO:0000313" key="2">
    <source>
        <dbReference type="Proteomes" id="UP000004995"/>
    </source>
</evidence>
<dbReference type="HOGENOM" id="CLU_3192288_0_0_1"/>
<reference evidence="2" key="1">
    <citation type="journal article" date="2012" name="Nat. Biotechnol.">
        <title>Reference genome sequence of the model plant Setaria.</title>
        <authorList>
            <person name="Bennetzen J.L."/>
            <person name="Schmutz J."/>
            <person name="Wang H."/>
            <person name="Percifield R."/>
            <person name="Hawkins J."/>
            <person name="Pontaroli A.C."/>
            <person name="Estep M."/>
            <person name="Feng L."/>
            <person name="Vaughn J.N."/>
            <person name="Grimwood J."/>
            <person name="Jenkins J."/>
            <person name="Barry K."/>
            <person name="Lindquist E."/>
            <person name="Hellsten U."/>
            <person name="Deshpande S."/>
            <person name="Wang X."/>
            <person name="Wu X."/>
            <person name="Mitros T."/>
            <person name="Triplett J."/>
            <person name="Yang X."/>
            <person name="Ye C.Y."/>
            <person name="Mauro-Herrera M."/>
            <person name="Wang L."/>
            <person name="Li P."/>
            <person name="Sharma M."/>
            <person name="Sharma R."/>
            <person name="Ronald P.C."/>
            <person name="Panaud O."/>
            <person name="Kellogg E.A."/>
            <person name="Brutnell T.P."/>
            <person name="Doust A.N."/>
            <person name="Tuskan G.A."/>
            <person name="Rokhsar D."/>
            <person name="Devos K.M."/>
        </authorList>
    </citation>
    <scope>NUCLEOTIDE SEQUENCE [LARGE SCALE GENOMIC DNA]</scope>
    <source>
        <strain evidence="2">cv. Yugu1</strain>
    </source>
</reference>
<evidence type="ECO:0000313" key="1">
    <source>
        <dbReference type="EnsemblPlants" id="KQL10176"/>
    </source>
</evidence>
<dbReference type="EMBL" id="AGNK02002332">
    <property type="status" value="NOT_ANNOTATED_CDS"/>
    <property type="molecule type" value="Genomic_DNA"/>
</dbReference>